<accession>A0A6J4SWG9</accession>
<dbReference type="AlphaFoldDB" id="A0A6J4SWG9"/>
<protein>
    <recommendedName>
        <fullName evidence="10">Large-conductance mechanosensitive channel</fullName>
    </recommendedName>
</protein>
<keyword evidence="7 10" id="KW-0406">Ion transport</keyword>
<sequence length="136" mass="14513">MLKEFREFILRGNLVDLAVAVVIGTAFGAVVTALVEDMITPLIGAVGGQPDFSALTFTINGSRFLYGDFMNALIAFVLISGVVFFLVIKPVNALMTRLQPAPAVDIKTRPCPECISDIPFAASRCAFCTSQVEPAA</sequence>
<dbReference type="InterPro" id="IPR037673">
    <property type="entry name" value="MSC/AndL"/>
</dbReference>
<keyword evidence="5 10" id="KW-0812">Transmembrane</keyword>
<dbReference type="PRINTS" id="PR01264">
    <property type="entry name" value="MECHCHANNEL"/>
</dbReference>
<comment type="similarity">
    <text evidence="2 10">Belongs to the MscL family.</text>
</comment>
<keyword evidence="6 10" id="KW-1133">Transmembrane helix</keyword>
<keyword evidence="9 10" id="KW-0407">Ion channel</keyword>
<dbReference type="InterPro" id="IPR001185">
    <property type="entry name" value="MS_channel"/>
</dbReference>
<dbReference type="GO" id="GO:0008381">
    <property type="term" value="F:mechanosensitive monoatomic ion channel activity"/>
    <property type="evidence" value="ECO:0007669"/>
    <property type="project" value="UniProtKB-UniRule"/>
</dbReference>
<dbReference type="HAMAP" id="MF_00115">
    <property type="entry name" value="MscL"/>
    <property type="match status" value="1"/>
</dbReference>
<feature type="transmembrane region" description="Helical" evidence="10">
    <location>
        <begin position="12"/>
        <end position="35"/>
    </location>
</feature>
<dbReference type="NCBIfam" id="TIGR00220">
    <property type="entry name" value="mscL"/>
    <property type="match status" value="1"/>
</dbReference>
<keyword evidence="3 10" id="KW-0813">Transport</keyword>
<dbReference type="Pfam" id="PF01741">
    <property type="entry name" value="MscL"/>
    <property type="match status" value="1"/>
</dbReference>
<evidence type="ECO:0000256" key="8">
    <source>
        <dbReference type="ARBA" id="ARBA00023136"/>
    </source>
</evidence>
<dbReference type="PROSITE" id="PS01327">
    <property type="entry name" value="MSCL"/>
    <property type="match status" value="1"/>
</dbReference>
<proteinExistence type="inferred from homology"/>
<organism evidence="11">
    <name type="scientific">uncultured Solirubrobacteraceae bacterium</name>
    <dbReference type="NCBI Taxonomy" id="1162706"/>
    <lineage>
        <taxon>Bacteria</taxon>
        <taxon>Bacillati</taxon>
        <taxon>Actinomycetota</taxon>
        <taxon>Thermoleophilia</taxon>
        <taxon>Solirubrobacterales</taxon>
        <taxon>Solirubrobacteraceae</taxon>
        <taxon>environmental samples</taxon>
    </lineage>
</organism>
<dbReference type="GO" id="GO:0005886">
    <property type="term" value="C:plasma membrane"/>
    <property type="evidence" value="ECO:0007669"/>
    <property type="project" value="UniProtKB-SubCell"/>
</dbReference>
<evidence type="ECO:0000313" key="11">
    <source>
        <dbReference type="EMBL" id="CAA9507084.1"/>
    </source>
</evidence>
<evidence type="ECO:0000256" key="9">
    <source>
        <dbReference type="ARBA" id="ARBA00023303"/>
    </source>
</evidence>
<name>A0A6J4SWG9_9ACTN</name>
<dbReference type="InterPro" id="IPR036019">
    <property type="entry name" value="MscL_channel"/>
</dbReference>
<evidence type="ECO:0000256" key="10">
    <source>
        <dbReference type="HAMAP-Rule" id="MF_00115"/>
    </source>
</evidence>
<dbReference type="EMBL" id="CADCVQ010000099">
    <property type="protein sequence ID" value="CAA9507084.1"/>
    <property type="molecule type" value="Genomic_DNA"/>
</dbReference>
<keyword evidence="8 10" id="KW-0472">Membrane</keyword>
<evidence type="ECO:0000256" key="3">
    <source>
        <dbReference type="ARBA" id="ARBA00022448"/>
    </source>
</evidence>
<dbReference type="InterPro" id="IPR019823">
    <property type="entry name" value="Mechanosensitive_channel_CS"/>
</dbReference>
<feature type="transmembrane region" description="Helical" evidence="10">
    <location>
        <begin position="69"/>
        <end position="88"/>
    </location>
</feature>
<evidence type="ECO:0000256" key="2">
    <source>
        <dbReference type="ARBA" id="ARBA00007254"/>
    </source>
</evidence>
<evidence type="ECO:0000256" key="7">
    <source>
        <dbReference type="ARBA" id="ARBA00023065"/>
    </source>
</evidence>
<evidence type="ECO:0000256" key="4">
    <source>
        <dbReference type="ARBA" id="ARBA00022475"/>
    </source>
</evidence>
<comment type="subcellular location">
    <subcellularLocation>
        <location evidence="1 10">Cell membrane</location>
        <topology evidence="1 10">Multi-pass membrane protein</topology>
    </subcellularLocation>
</comment>
<evidence type="ECO:0000256" key="6">
    <source>
        <dbReference type="ARBA" id="ARBA00022989"/>
    </source>
</evidence>
<comment type="function">
    <text evidence="10">Channel that opens in response to stretch forces in the membrane lipid bilayer. May participate in the regulation of osmotic pressure changes within the cell.</text>
</comment>
<comment type="subunit">
    <text evidence="10">Homopentamer.</text>
</comment>
<dbReference type="Gene3D" id="1.10.1200.120">
    <property type="entry name" value="Large-conductance mechanosensitive channel, MscL, domain 1"/>
    <property type="match status" value="1"/>
</dbReference>
<dbReference type="SUPFAM" id="SSF81330">
    <property type="entry name" value="Gated mechanosensitive channel"/>
    <property type="match status" value="1"/>
</dbReference>
<gene>
    <name evidence="10" type="primary">mscL</name>
    <name evidence="11" type="ORF">AVDCRST_MAG67-2496</name>
</gene>
<dbReference type="PANTHER" id="PTHR30266:SF2">
    <property type="entry name" value="LARGE-CONDUCTANCE MECHANOSENSITIVE CHANNEL"/>
    <property type="match status" value="1"/>
</dbReference>
<keyword evidence="4 10" id="KW-1003">Cell membrane</keyword>
<evidence type="ECO:0000256" key="1">
    <source>
        <dbReference type="ARBA" id="ARBA00004651"/>
    </source>
</evidence>
<evidence type="ECO:0000256" key="5">
    <source>
        <dbReference type="ARBA" id="ARBA00022692"/>
    </source>
</evidence>
<reference evidence="11" key="1">
    <citation type="submission" date="2020-02" db="EMBL/GenBank/DDBJ databases">
        <authorList>
            <person name="Meier V. D."/>
        </authorList>
    </citation>
    <scope>NUCLEOTIDE SEQUENCE</scope>
    <source>
        <strain evidence="11">AVDCRST_MAG67</strain>
    </source>
</reference>
<dbReference type="PANTHER" id="PTHR30266">
    <property type="entry name" value="MECHANOSENSITIVE CHANNEL MSCL"/>
    <property type="match status" value="1"/>
</dbReference>